<dbReference type="RefSeq" id="WP_266069783.1">
    <property type="nucleotide sequence ID" value="NZ_JAPJDA010000015.1"/>
</dbReference>
<dbReference type="Gene3D" id="2.60.120.230">
    <property type="match status" value="1"/>
</dbReference>
<dbReference type="Pfam" id="PF09112">
    <property type="entry name" value="N-glycanase_N"/>
    <property type="match status" value="1"/>
</dbReference>
<dbReference type="EMBL" id="JAPJDA010000015">
    <property type="protein sequence ID" value="MCX2838532.1"/>
    <property type="molecule type" value="Genomic_DNA"/>
</dbReference>
<proteinExistence type="predicted"/>
<dbReference type="Gene3D" id="2.60.120.1570">
    <property type="entry name" value="Peptide-N-glycosidase F, N-terminal domain"/>
    <property type="match status" value="1"/>
</dbReference>
<keyword evidence="1" id="KW-1015">Disulfide bond</keyword>
<dbReference type="SMART" id="SM01290">
    <property type="entry name" value="N-glycanase_N"/>
    <property type="match status" value="1"/>
</dbReference>
<keyword evidence="4" id="KW-1185">Reference proteome</keyword>
<accession>A0A9X3CX24</accession>
<dbReference type="GO" id="GO:0016715">
    <property type="term" value="F:oxidoreductase activity, acting on paired donors, with incorporation or reduction of molecular oxygen, reduced ascorbate as one donor, and incorporation of one atom of oxygen"/>
    <property type="evidence" value="ECO:0007669"/>
    <property type="project" value="InterPro"/>
</dbReference>
<dbReference type="Proteomes" id="UP001148482">
    <property type="component" value="Unassembled WGS sequence"/>
</dbReference>
<feature type="domain" description="Peptide-N-glycosidase F N-terminal" evidence="2">
    <location>
        <begin position="26"/>
        <end position="210"/>
    </location>
</feature>
<dbReference type="InterPro" id="IPR014784">
    <property type="entry name" value="Cu2_ascorb_mOase-like_C"/>
</dbReference>
<organism evidence="3 4">
    <name type="scientific">Salinimicrobium profundisediminis</name>
    <dbReference type="NCBI Taxonomy" id="2994553"/>
    <lineage>
        <taxon>Bacteria</taxon>
        <taxon>Pseudomonadati</taxon>
        <taxon>Bacteroidota</taxon>
        <taxon>Flavobacteriia</taxon>
        <taxon>Flavobacteriales</taxon>
        <taxon>Flavobacteriaceae</taxon>
        <taxon>Salinimicrobium</taxon>
    </lineage>
</organism>
<dbReference type="Pfam" id="PF09113">
    <property type="entry name" value="N-glycanase_C"/>
    <property type="match status" value="1"/>
</dbReference>
<dbReference type="AlphaFoldDB" id="A0A9X3CX24"/>
<evidence type="ECO:0000313" key="4">
    <source>
        <dbReference type="Proteomes" id="UP001148482"/>
    </source>
</evidence>
<gene>
    <name evidence="3" type="ORF">OQ279_10230</name>
</gene>
<dbReference type="SUPFAM" id="SSF49742">
    <property type="entry name" value="PHM/PNGase F"/>
    <property type="match status" value="1"/>
</dbReference>
<comment type="caution">
    <text evidence="3">The sequence shown here is derived from an EMBL/GenBank/DDBJ whole genome shotgun (WGS) entry which is preliminary data.</text>
</comment>
<evidence type="ECO:0000256" key="1">
    <source>
        <dbReference type="ARBA" id="ARBA00023157"/>
    </source>
</evidence>
<protein>
    <submittedName>
        <fullName evidence="3">Peptide-N-glycosidase F-related protein</fullName>
    </submittedName>
</protein>
<evidence type="ECO:0000313" key="3">
    <source>
        <dbReference type="EMBL" id="MCX2838532.1"/>
    </source>
</evidence>
<sequence>MKNIKSLIRVGIILLSFSLYGQKTKIVEVFKNQPVNFTGIAGDTVHNIRLQDGRIIYKKIKAPDFEKGTDVFVHMTLRSAGDTWDKSGSLFVITDPEKIDIIDIAEGKANFPEAAGIPGYQGIKKGGEYNPALEILRFMTPFGVGHYSDEQKNPRIKYNRPVYVPKWEEEVKWTEDISHLSTAVTGEFIVGVWIDTWTSEGYLVDVELEYSGRAAKKKKVLPLVNTVYYASQTHPDLFSEEDLTVDFKLPKNVKNAKLHYITTGHGGHSGGDEFIKLHNTVKINNEILIDTIPWRDDCASFRRFNPTSGVWVRKDTAFAYNENREKEYIEIKERLASSDLSRSNWCPGSKVSPMVKNIGNLQKGQNQLTISIDGTPIDGDKLNHWLVSAYITYEEN</sequence>
<dbReference type="InterPro" id="IPR015197">
    <property type="entry name" value="PngaseF_C"/>
</dbReference>
<evidence type="ECO:0000259" key="2">
    <source>
        <dbReference type="SMART" id="SM01290"/>
    </source>
</evidence>
<dbReference type="InterPro" id="IPR015196">
    <property type="entry name" value="PngaseF_N"/>
</dbReference>
<dbReference type="InterPro" id="IPR043022">
    <property type="entry name" value="PngaseF_N_sf"/>
</dbReference>
<name>A0A9X3CX24_9FLAO</name>
<reference evidence="3" key="1">
    <citation type="submission" date="2022-11" db="EMBL/GenBank/DDBJ databases">
        <title>Salinimicrobium profundisediminis sp. nov., isolated from deep-sea sediment of the Mariana Trench.</title>
        <authorList>
            <person name="Fu H."/>
        </authorList>
    </citation>
    <scope>NUCLEOTIDE SEQUENCE</scope>
    <source>
        <strain evidence="3">MT39</strain>
    </source>
</reference>
<dbReference type="InterPro" id="IPR008977">
    <property type="entry name" value="PHM/PNGase_F_dom_sf"/>
</dbReference>